<dbReference type="GeneID" id="20659268"/>
<evidence type="ECO:0000313" key="1">
    <source>
        <dbReference type="EMBL" id="EGZ13411.1"/>
    </source>
</evidence>
<name>G4ZUD7_PHYSP</name>
<accession>G4ZUD7</accession>
<dbReference type="AlphaFoldDB" id="G4ZUD7"/>
<organism evidence="1 2">
    <name type="scientific">Phytophthora sojae (strain P6497)</name>
    <name type="common">Soybean stem and root rot agent</name>
    <name type="synonym">Phytophthora megasperma f. sp. glycines</name>
    <dbReference type="NCBI Taxonomy" id="1094619"/>
    <lineage>
        <taxon>Eukaryota</taxon>
        <taxon>Sar</taxon>
        <taxon>Stramenopiles</taxon>
        <taxon>Oomycota</taxon>
        <taxon>Peronosporomycetes</taxon>
        <taxon>Peronosporales</taxon>
        <taxon>Peronosporaceae</taxon>
        <taxon>Phytophthora</taxon>
    </lineage>
</organism>
<proteinExistence type="predicted"/>
<evidence type="ECO:0000313" key="2">
    <source>
        <dbReference type="Proteomes" id="UP000002640"/>
    </source>
</evidence>
<protein>
    <recommendedName>
        <fullName evidence="3">DDE Tnp4 domain-containing protein</fullName>
    </recommendedName>
</protein>
<dbReference type="RefSeq" id="XP_009530840.1">
    <property type="nucleotide sequence ID" value="XM_009532545.1"/>
</dbReference>
<dbReference type="EMBL" id="JH159156">
    <property type="protein sequence ID" value="EGZ13411.1"/>
    <property type="molecule type" value="Genomic_DNA"/>
</dbReference>
<reference evidence="1 2" key="1">
    <citation type="journal article" date="2006" name="Science">
        <title>Phytophthora genome sequences uncover evolutionary origins and mechanisms of pathogenesis.</title>
        <authorList>
            <person name="Tyler B.M."/>
            <person name="Tripathy S."/>
            <person name="Zhang X."/>
            <person name="Dehal P."/>
            <person name="Jiang R.H."/>
            <person name="Aerts A."/>
            <person name="Arredondo F.D."/>
            <person name="Baxter L."/>
            <person name="Bensasson D."/>
            <person name="Beynon J.L."/>
            <person name="Chapman J."/>
            <person name="Damasceno C.M."/>
            <person name="Dorrance A.E."/>
            <person name="Dou D."/>
            <person name="Dickerman A.W."/>
            <person name="Dubchak I.L."/>
            <person name="Garbelotto M."/>
            <person name="Gijzen M."/>
            <person name="Gordon S.G."/>
            <person name="Govers F."/>
            <person name="Grunwald N.J."/>
            <person name="Huang W."/>
            <person name="Ivors K.L."/>
            <person name="Jones R.W."/>
            <person name="Kamoun S."/>
            <person name="Krampis K."/>
            <person name="Lamour K.H."/>
            <person name="Lee M.K."/>
            <person name="McDonald W.H."/>
            <person name="Medina M."/>
            <person name="Meijer H.J."/>
            <person name="Nordberg E.K."/>
            <person name="Maclean D.J."/>
            <person name="Ospina-Giraldo M.D."/>
            <person name="Morris P.F."/>
            <person name="Phuntumart V."/>
            <person name="Putnam N.H."/>
            <person name="Rash S."/>
            <person name="Rose J.K."/>
            <person name="Sakihama Y."/>
            <person name="Salamov A.A."/>
            <person name="Savidor A."/>
            <person name="Scheuring C.F."/>
            <person name="Smith B.M."/>
            <person name="Sobral B.W."/>
            <person name="Terry A."/>
            <person name="Torto-Alalibo T.A."/>
            <person name="Win J."/>
            <person name="Xu Z."/>
            <person name="Zhang H."/>
            <person name="Grigoriev I.V."/>
            <person name="Rokhsar D.S."/>
            <person name="Boore J.L."/>
        </authorList>
    </citation>
    <scope>NUCLEOTIDE SEQUENCE [LARGE SCALE GENOMIC DNA]</scope>
    <source>
        <strain evidence="1 2">P6497</strain>
    </source>
</reference>
<dbReference type="InParanoid" id="G4ZUD7"/>
<feature type="non-terminal residue" evidence="1">
    <location>
        <position position="1"/>
    </location>
</feature>
<gene>
    <name evidence="1" type="ORF">PHYSODRAFT_511703</name>
</gene>
<evidence type="ECO:0008006" key="3">
    <source>
        <dbReference type="Google" id="ProtNLM"/>
    </source>
</evidence>
<keyword evidence="2" id="KW-1185">Reference proteome</keyword>
<sequence length="66" mass="7862">FWNRKGFIWTNVLIFCDWHMNIAFVYDGVEGSAHDATIMIWSRLWSKFRSIFTFWGLLDMAIAIKS</sequence>
<dbReference type="KEGG" id="psoj:PHYSODRAFT_511703"/>
<dbReference type="Proteomes" id="UP000002640">
    <property type="component" value="Unassembled WGS sequence"/>
</dbReference>